<proteinExistence type="predicted"/>
<dbReference type="RefSeq" id="XP_037223595.1">
    <property type="nucleotide sequence ID" value="XM_037360710.1"/>
</dbReference>
<name>A0A8H6T191_9AGAR</name>
<reference evidence="2" key="1">
    <citation type="submission" date="2020-05" db="EMBL/GenBank/DDBJ databases">
        <title>Mycena genomes resolve the evolution of fungal bioluminescence.</title>
        <authorList>
            <person name="Tsai I.J."/>
        </authorList>
    </citation>
    <scope>NUCLEOTIDE SEQUENCE</scope>
    <source>
        <strain evidence="2">171206Taipei</strain>
    </source>
</reference>
<comment type="caution">
    <text evidence="2">The sequence shown here is derived from an EMBL/GenBank/DDBJ whole genome shotgun (WGS) entry which is preliminary data.</text>
</comment>
<organism evidence="2 3">
    <name type="scientific">Mycena indigotica</name>
    <dbReference type="NCBI Taxonomy" id="2126181"/>
    <lineage>
        <taxon>Eukaryota</taxon>
        <taxon>Fungi</taxon>
        <taxon>Dikarya</taxon>
        <taxon>Basidiomycota</taxon>
        <taxon>Agaricomycotina</taxon>
        <taxon>Agaricomycetes</taxon>
        <taxon>Agaricomycetidae</taxon>
        <taxon>Agaricales</taxon>
        <taxon>Marasmiineae</taxon>
        <taxon>Mycenaceae</taxon>
        <taxon>Mycena</taxon>
    </lineage>
</organism>
<keyword evidence="3" id="KW-1185">Reference proteome</keyword>
<keyword evidence="1" id="KW-0472">Membrane</keyword>
<keyword evidence="1" id="KW-1133">Transmembrane helix</keyword>
<keyword evidence="1" id="KW-0812">Transmembrane</keyword>
<dbReference type="AlphaFoldDB" id="A0A8H6T191"/>
<evidence type="ECO:0000256" key="1">
    <source>
        <dbReference type="SAM" id="Phobius"/>
    </source>
</evidence>
<evidence type="ECO:0000313" key="2">
    <source>
        <dbReference type="EMBL" id="KAF7310145.1"/>
    </source>
</evidence>
<feature type="transmembrane region" description="Helical" evidence="1">
    <location>
        <begin position="126"/>
        <end position="144"/>
    </location>
</feature>
<dbReference type="EMBL" id="JACAZF010000003">
    <property type="protein sequence ID" value="KAF7310145.1"/>
    <property type="molecule type" value="Genomic_DNA"/>
</dbReference>
<accession>A0A8H6T191</accession>
<feature type="transmembrane region" description="Helical" evidence="1">
    <location>
        <begin position="21"/>
        <end position="38"/>
    </location>
</feature>
<feature type="transmembrane region" description="Helical" evidence="1">
    <location>
        <begin position="58"/>
        <end position="77"/>
    </location>
</feature>
<sequence>MAWLHKSYLLPLWTSARVRVYALRSLLLTLLMYIVMMMHTSTVVRLEATPQDLLLDIWAHGSCIIAFFHHIFIITQWAPKTKRAIQVELVLLLLELSGVATTLWIIDRTPIWSVQFGTVTLNMTPLSMAIGAIILSLLVLQFLFRSIILWKGKDYSFLAGCLPVSPPYSPRSMLLNRSLSRPLVRGESAIIIILRALIISFCAVIVPGFAIYSIIIKPSQTQIHLTTPIGTSVSVPEGGWDQTGVAFSIKPDVEAAYPQHAILQPSQVEITAVKHDKSIMPCTIENPILPVICVSI</sequence>
<evidence type="ECO:0000313" key="3">
    <source>
        <dbReference type="Proteomes" id="UP000636479"/>
    </source>
</evidence>
<feature type="transmembrane region" description="Helical" evidence="1">
    <location>
        <begin position="89"/>
        <end position="106"/>
    </location>
</feature>
<protein>
    <submittedName>
        <fullName evidence="2">Short-chain dehydrogenase/reductase family protein</fullName>
    </submittedName>
</protein>
<dbReference type="GeneID" id="59343226"/>
<dbReference type="Proteomes" id="UP000636479">
    <property type="component" value="Unassembled WGS sequence"/>
</dbReference>
<dbReference type="OrthoDB" id="3036071at2759"/>
<gene>
    <name evidence="2" type="ORF">MIND_00387900</name>
</gene>
<feature type="transmembrane region" description="Helical" evidence="1">
    <location>
        <begin position="189"/>
        <end position="215"/>
    </location>
</feature>